<feature type="compositionally biased region" description="Polar residues" evidence="1">
    <location>
        <begin position="1"/>
        <end position="12"/>
    </location>
</feature>
<gene>
    <name evidence="2" type="ORF">DX908_13655</name>
</gene>
<protein>
    <submittedName>
        <fullName evidence="2">Uncharacterized protein</fullName>
    </submittedName>
</protein>
<organism evidence="2 3">
    <name type="scientific">Parvularcula marina</name>
    <dbReference type="NCBI Taxonomy" id="2292771"/>
    <lineage>
        <taxon>Bacteria</taxon>
        <taxon>Pseudomonadati</taxon>
        <taxon>Pseudomonadota</taxon>
        <taxon>Alphaproteobacteria</taxon>
        <taxon>Parvularculales</taxon>
        <taxon>Parvularculaceae</taxon>
        <taxon>Parvularcula</taxon>
    </lineage>
</organism>
<name>A0A371RL79_9PROT</name>
<evidence type="ECO:0000313" key="2">
    <source>
        <dbReference type="EMBL" id="RFB06219.1"/>
    </source>
</evidence>
<feature type="region of interest" description="Disordered" evidence="1">
    <location>
        <begin position="1"/>
        <end position="23"/>
    </location>
</feature>
<evidence type="ECO:0000256" key="1">
    <source>
        <dbReference type="SAM" id="MobiDB-lite"/>
    </source>
</evidence>
<sequence length="84" mass="9258">MTTDQHIQQPSQPVYRLGFAPYDGTDRNGQRKLGYPIEIGAAFQRHEADKGLVAKFRIIPANMTDGVLLLLPPKPAAQNGELDV</sequence>
<reference evidence="2 3" key="1">
    <citation type="submission" date="2018-08" db="EMBL/GenBank/DDBJ databases">
        <title>Parvularcula sp. SM1705, isolated from surface water of the South Sea China.</title>
        <authorList>
            <person name="Sun L."/>
        </authorList>
    </citation>
    <scope>NUCLEOTIDE SEQUENCE [LARGE SCALE GENOMIC DNA]</scope>
    <source>
        <strain evidence="2 3">SM1705</strain>
    </source>
</reference>
<dbReference type="InParanoid" id="A0A371RL79"/>
<keyword evidence="3" id="KW-1185">Reference proteome</keyword>
<comment type="caution">
    <text evidence="2">The sequence shown here is derived from an EMBL/GenBank/DDBJ whole genome shotgun (WGS) entry which is preliminary data.</text>
</comment>
<proteinExistence type="predicted"/>
<evidence type="ECO:0000313" key="3">
    <source>
        <dbReference type="Proteomes" id="UP000264589"/>
    </source>
</evidence>
<dbReference type="EMBL" id="QUQO01000001">
    <property type="protein sequence ID" value="RFB06219.1"/>
    <property type="molecule type" value="Genomic_DNA"/>
</dbReference>
<dbReference type="RefSeq" id="WP_116392853.1">
    <property type="nucleotide sequence ID" value="NZ_QUQO01000001.1"/>
</dbReference>
<dbReference type="OrthoDB" id="7961197at2"/>
<dbReference type="AlphaFoldDB" id="A0A371RL79"/>
<dbReference type="Proteomes" id="UP000264589">
    <property type="component" value="Unassembled WGS sequence"/>
</dbReference>
<accession>A0A371RL79</accession>